<dbReference type="InterPro" id="IPR007543">
    <property type="entry name" value="LptD_C"/>
</dbReference>
<feature type="chain" id="PRO_5041494628" description="LPS-assembly protein LptD" evidence="4">
    <location>
        <begin position="31"/>
        <end position="874"/>
    </location>
</feature>
<dbReference type="PANTHER" id="PTHR30189:SF1">
    <property type="entry name" value="LPS-ASSEMBLY PROTEIN LPTD"/>
    <property type="match status" value="1"/>
</dbReference>
<dbReference type="PANTHER" id="PTHR30189">
    <property type="entry name" value="LPS-ASSEMBLY PROTEIN"/>
    <property type="match status" value="1"/>
</dbReference>
<dbReference type="GO" id="GO:0043165">
    <property type="term" value="P:Gram-negative-bacterium-type cell outer membrane assembly"/>
    <property type="evidence" value="ECO:0007669"/>
    <property type="project" value="UniProtKB-UniRule"/>
</dbReference>
<dbReference type="HAMAP" id="MF_01411">
    <property type="entry name" value="LPS_assembly_LptD"/>
    <property type="match status" value="1"/>
</dbReference>
<dbReference type="InterPro" id="IPR005653">
    <property type="entry name" value="OstA-like_N"/>
</dbReference>
<evidence type="ECO:0000256" key="4">
    <source>
        <dbReference type="HAMAP-Rule" id="MF_01411"/>
    </source>
</evidence>
<feature type="domain" description="Organic solvent tolerance-like N-terminal" evidence="5">
    <location>
        <begin position="100"/>
        <end position="229"/>
    </location>
</feature>
<evidence type="ECO:0000259" key="5">
    <source>
        <dbReference type="Pfam" id="PF03968"/>
    </source>
</evidence>
<evidence type="ECO:0000259" key="6">
    <source>
        <dbReference type="Pfam" id="PF04453"/>
    </source>
</evidence>
<keyword evidence="2 4" id="KW-0472">Membrane</keyword>
<comment type="subcellular location">
    <subcellularLocation>
        <location evidence="4">Cell outer membrane</location>
    </subcellularLocation>
</comment>
<keyword evidence="8" id="KW-1185">Reference proteome</keyword>
<dbReference type="GO" id="GO:0009279">
    <property type="term" value="C:cell outer membrane"/>
    <property type="evidence" value="ECO:0007669"/>
    <property type="project" value="UniProtKB-SubCell"/>
</dbReference>
<dbReference type="InterPro" id="IPR050218">
    <property type="entry name" value="LptD"/>
</dbReference>
<name>A0AA37T503_9GAMM</name>
<dbReference type="EMBL" id="BSPD01000031">
    <property type="protein sequence ID" value="GLS25621.1"/>
    <property type="molecule type" value="Genomic_DNA"/>
</dbReference>
<dbReference type="Pfam" id="PF04453">
    <property type="entry name" value="LptD"/>
    <property type="match status" value="1"/>
</dbReference>
<comment type="function">
    <text evidence="4">Together with LptE, is involved in the assembly of lipopolysaccharide (LPS) at the surface of the outer membrane.</text>
</comment>
<evidence type="ECO:0000313" key="7">
    <source>
        <dbReference type="EMBL" id="GLS25621.1"/>
    </source>
</evidence>
<reference evidence="7 8" key="1">
    <citation type="journal article" date="2014" name="Int. J. Syst. Evol. Microbiol.">
        <title>Complete genome sequence of Corynebacterium casei LMG S-19264T (=DSM 44701T), isolated from a smear-ripened cheese.</title>
        <authorList>
            <consortium name="US DOE Joint Genome Institute (JGI-PGF)"/>
            <person name="Walter F."/>
            <person name="Albersmeier A."/>
            <person name="Kalinowski J."/>
            <person name="Ruckert C."/>
        </authorList>
    </citation>
    <scope>NUCLEOTIDE SEQUENCE [LARGE SCALE GENOMIC DNA]</scope>
    <source>
        <strain evidence="7 8">NBRC 110095</strain>
    </source>
</reference>
<dbReference type="Proteomes" id="UP001156870">
    <property type="component" value="Unassembled WGS sequence"/>
</dbReference>
<comment type="caution">
    <text evidence="4">Lacks conserved residue(s) required for the propagation of feature annotation.</text>
</comment>
<evidence type="ECO:0000256" key="2">
    <source>
        <dbReference type="ARBA" id="ARBA00023136"/>
    </source>
</evidence>
<keyword evidence="1 4" id="KW-0732">Signal</keyword>
<evidence type="ECO:0000256" key="1">
    <source>
        <dbReference type="ARBA" id="ARBA00022729"/>
    </source>
</evidence>
<dbReference type="RefSeq" id="WP_232594151.1">
    <property type="nucleotide sequence ID" value="NZ_BSPD01000031.1"/>
</dbReference>
<dbReference type="AlphaFoldDB" id="A0AA37T503"/>
<comment type="subunit">
    <text evidence="4">Component of the lipopolysaccharide transport and assembly complex. Interacts with LptE and LptA.</text>
</comment>
<dbReference type="InterPro" id="IPR020889">
    <property type="entry name" value="LipoPS_assembly_LptD"/>
</dbReference>
<accession>A0AA37T503</accession>
<feature type="domain" description="LptD C-terminal" evidence="6">
    <location>
        <begin position="361"/>
        <end position="780"/>
    </location>
</feature>
<comment type="similarity">
    <text evidence="4">Belongs to the LptD family.</text>
</comment>
<feature type="signal peptide" evidence="4">
    <location>
        <begin position="1"/>
        <end position="30"/>
    </location>
</feature>
<evidence type="ECO:0000313" key="8">
    <source>
        <dbReference type="Proteomes" id="UP001156870"/>
    </source>
</evidence>
<gene>
    <name evidence="4 7" type="primary">lptD</name>
    <name evidence="7" type="ORF">GCM10007877_13350</name>
</gene>
<dbReference type="GO" id="GO:0015920">
    <property type="term" value="P:lipopolysaccharide transport"/>
    <property type="evidence" value="ECO:0007669"/>
    <property type="project" value="InterPro"/>
</dbReference>
<comment type="caution">
    <text evidence="7">The sequence shown here is derived from an EMBL/GenBank/DDBJ whole genome shotgun (WGS) entry which is preliminary data.</text>
</comment>
<dbReference type="GO" id="GO:1990351">
    <property type="term" value="C:transporter complex"/>
    <property type="evidence" value="ECO:0007669"/>
    <property type="project" value="TreeGrafter"/>
</dbReference>
<sequence length="874" mass="99887" precursor="true">MPKKSYSPIYRALSFSTSFLCAISVAPFTAAQEDEKETLTDRQRTEAFVRSQTQRIDWIPVDELSPEQKEKLRPGCCGRYVEPQRTDSDAHLDPNQSELKIDADHSRIEDQSLYVIEGDVLLTRGSQQVEADRLTYDTVTGEAIAEGNVLLREPGLRICSNRANVKTQLNTVEVQDAEIVLYEAQLRAQADRAYRHSNANLNLSRVNLTSCDPGRNDWSVDAESVSVTQESIWGVAKDVKMRLYGVPILYSPFLTFPVTDDRLSGFLYPTLRQSESGGLDLSLPYYFNLAPNYDLILTPRYIRGRGKMLEGLGRHMSTQFYTEVSAAYLPNDEGANENSNALVDAGVIEEDDPNPFIGTDRWVLDINQQGRATADSPINWYSRVDFIRASDKEYFRELDNTSIEVSSQTHLRQFGEVGVGVDHWNFSASATGYQTLVYDIFEPYRELPKLSALGNYTLDDNWQLTLDHEWVRFEHSDEFDRSGVTDPDAPGRDIVIGDRSSLNYELLWDNQWVWGFFTPGMYLKHRQFDLDEKNLSETAETNQEYTIPQGSLHTGLFFEREGTAFSQGYIQTFEPELFYFYSDFQDQSDLLRVTDGGQIVDFDTAELTFSYNQLFQPQRFSGGDRVGDDNRLSVGLTTRFLNAETGAEWLRASIGQIYYGSERRVQLNSNTPENHTKSEIAGELSFSITDNFTSTWSALYDEEEQLMERGTVSFSYQNDDFLTINVGYNYQRMNDRITILTDEETDEPLRDESGAVIREITQTHTQQSDISVILPLNDRWTLFLKNIHDFTFDRELDSFGGIEYGSCCFRSRIIWRRWLDNEFVNIIDDEDLEFDNGVFFEIELRGLGGSGGQLQRVLSENIRGYSARAANLAR</sequence>
<keyword evidence="3 4" id="KW-0998">Cell outer membrane</keyword>
<dbReference type="Pfam" id="PF03968">
    <property type="entry name" value="LptD_N"/>
    <property type="match status" value="1"/>
</dbReference>
<proteinExistence type="inferred from homology"/>
<protein>
    <recommendedName>
        <fullName evidence="4">LPS-assembly protein LptD</fullName>
    </recommendedName>
</protein>
<evidence type="ECO:0000256" key="3">
    <source>
        <dbReference type="ARBA" id="ARBA00023237"/>
    </source>
</evidence>
<organism evidence="7 8">
    <name type="scientific">Marinibactrum halimedae</name>
    <dbReference type="NCBI Taxonomy" id="1444977"/>
    <lineage>
        <taxon>Bacteria</taxon>
        <taxon>Pseudomonadati</taxon>
        <taxon>Pseudomonadota</taxon>
        <taxon>Gammaproteobacteria</taxon>
        <taxon>Cellvibrionales</taxon>
        <taxon>Cellvibrionaceae</taxon>
        <taxon>Marinibactrum</taxon>
    </lineage>
</organism>